<dbReference type="RefSeq" id="WP_002695999.1">
    <property type="nucleotide sequence ID" value="NZ_AAWS01000010.1"/>
</dbReference>
<dbReference type="SMART" id="SM00091">
    <property type="entry name" value="PAS"/>
    <property type="match status" value="2"/>
</dbReference>
<evidence type="ECO:0000259" key="5">
    <source>
        <dbReference type="PROSITE" id="PS50113"/>
    </source>
</evidence>
<dbReference type="eggNOG" id="COG2203">
    <property type="taxonomic scope" value="Bacteria"/>
</dbReference>
<feature type="domain" description="PAS" evidence="4">
    <location>
        <begin position="779"/>
        <end position="826"/>
    </location>
</feature>
<dbReference type="Pfam" id="PF13185">
    <property type="entry name" value="GAF_2"/>
    <property type="match status" value="1"/>
</dbReference>
<comment type="caution">
    <text evidence="7">The sequence shown here is derived from an EMBL/GenBank/DDBJ whole genome shotgun (WGS) entry which is preliminary data.</text>
</comment>
<feature type="domain" description="PAS" evidence="4">
    <location>
        <begin position="648"/>
        <end position="718"/>
    </location>
</feature>
<evidence type="ECO:0000259" key="6">
    <source>
        <dbReference type="PROSITE" id="PS50885"/>
    </source>
</evidence>
<dbReference type="InterPro" id="IPR013656">
    <property type="entry name" value="PAS_4"/>
</dbReference>
<name>A1ZJ43_MICM2</name>
<keyword evidence="3" id="KW-1133">Transmembrane helix</keyword>
<proteinExistence type="predicted"/>
<keyword evidence="1" id="KW-0378">Hydrolase</keyword>
<dbReference type="eggNOG" id="COG2202">
    <property type="taxonomic scope" value="Bacteria"/>
</dbReference>
<keyword evidence="2" id="KW-0175">Coiled coil</keyword>
<dbReference type="NCBIfam" id="TIGR00229">
    <property type="entry name" value="sensory_box"/>
    <property type="match status" value="2"/>
</dbReference>
<evidence type="ECO:0000256" key="2">
    <source>
        <dbReference type="SAM" id="Coils"/>
    </source>
</evidence>
<feature type="domain" description="PAC" evidence="5">
    <location>
        <begin position="722"/>
        <end position="779"/>
    </location>
</feature>
<dbReference type="Proteomes" id="UP000004095">
    <property type="component" value="Unassembled WGS sequence"/>
</dbReference>
<organism evidence="7 8">
    <name type="scientific">Microscilla marina ATCC 23134</name>
    <dbReference type="NCBI Taxonomy" id="313606"/>
    <lineage>
        <taxon>Bacteria</taxon>
        <taxon>Pseudomonadati</taxon>
        <taxon>Bacteroidota</taxon>
        <taxon>Cytophagia</taxon>
        <taxon>Cytophagales</taxon>
        <taxon>Microscillaceae</taxon>
        <taxon>Microscilla</taxon>
    </lineage>
</organism>
<dbReference type="PANTHER" id="PTHR43156:SF9">
    <property type="entry name" value="HAMP DOMAIN-CONTAINING PROTEIN"/>
    <property type="match status" value="1"/>
</dbReference>
<evidence type="ECO:0000259" key="4">
    <source>
        <dbReference type="PROSITE" id="PS50112"/>
    </source>
</evidence>
<dbReference type="GO" id="GO:0006355">
    <property type="term" value="P:regulation of DNA-templated transcription"/>
    <property type="evidence" value="ECO:0007669"/>
    <property type="project" value="InterPro"/>
</dbReference>
<keyword evidence="7" id="KW-0723">Serine/threonine-protein kinase</keyword>
<dbReference type="SMART" id="SM00304">
    <property type="entry name" value="HAMP"/>
    <property type="match status" value="1"/>
</dbReference>
<protein>
    <submittedName>
        <fullName evidence="7">Serine/threonine protein kinases</fullName>
    </submittedName>
</protein>
<dbReference type="InterPro" id="IPR001932">
    <property type="entry name" value="PPM-type_phosphatase-like_dom"/>
</dbReference>
<evidence type="ECO:0000256" key="3">
    <source>
        <dbReference type="SAM" id="Phobius"/>
    </source>
</evidence>
<keyword evidence="7" id="KW-0418">Kinase</keyword>
<evidence type="ECO:0000256" key="1">
    <source>
        <dbReference type="ARBA" id="ARBA00022801"/>
    </source>
</evidence>
<dbReference type="PROSITE" id="PS50113">
    <property type="entry name" value="PAC"/>
    <property type="match status" value="1"/>
</dbReference>
<dbReference type="SMART" id="SM00331">
    <property type="entry name" value="PP2C_SIG"/>
    <property type="match status" value="1"/>
</dbReference>
<keyword evidence="3" id="KW-0812">Transmembrane</keyword>
<dbReference type="Pfam" id="PF08448">
    <property type="entry name" value="PAS_4"/>
    <property type="match status" value="1"/>
</dbReference>
<dbReference type="Gene3D" id="3.30.450.40">
    <property type="match status" value="1"/>
</dbReference>
<dbReference type="InterPro" id="IPR035965">
    <property type="entry name" value="PAS-like_dom_sf"/>
</dbReference>
<dbReference type="Gene3D" id="3.60.40.10">
    <property type="entry name" value="PPM-type phosphatase domain"/>
    <property type="match status" value="1"/>
</dbReference>
<dbReference type="InterPro" id="IPR003018">
    <property type="entry name" value="GAF"/>
</dbReference>
<dbReference type="InterPro" id="IPR013767">
    <property type="entry name" value="PAS_fold"/>
</dbReference>
<dbReference type="eggNOG" id="COG2208">
    <property type="taxonomic scope" value="Bacteria"/>
</dbReference>
<accession>A1ZJ43</accession>
<dbReference type="PANTHER" id="PTHR43156">
    <property type="entry name" value="STAGE II SPORULATION PROTEIN E-RELATED"/>
    <property type="match status" value="1"/>
</dbReference>
<dbReference type="OrthoDB" id="1109395at2"/>
<feature type="transmembrane region" description="Helical" evidence="3">
    <location>
        <begin position="12"/>
        <end position="33"/>
    </location>
</feature>
<reference evidence="7 8" key="1">
    <citation type="submission" date="2007-01" db="EMBL/GenBank/DDBJ databases">
        <authorList>
            <person name="Haygood M."/>
            <person name="Podell S."/>
            <person name="Anderson C."/>
            <person name="Hopkinson B."/>
            <person name="Roe K."/>
            <person name="Barbeau K."/>
            <person name="Gaasterland T."/>
            <person name="Ferriera S."/>
            <person name="Johnson J."/>
            <person name="Kravitz S."/>
            <person name="Beeson K."/>
            <person name="Sutton G."/>
            <person name="Rogers Y.-H."/>
            <person name="Friedman R."/>
            <person name="Frazier M."/>
            <person name="Venter J.C."/>
        </authorList>
    </citation>
    <scope>NUCLEOTIDE SEQUENCE [LARGE SCALE GENOMIC DNA]</scope>
    <source>
        <strain evidence="7 8">ATCC 23134</strain>
    </source>
</reference>
<evidence type="ECO:0000313" key="8">
    <source>
        <dbReference type="Proteomes" id="UP000004095"/>
    </source>
</evidence>
<dbReference type="Gene3D" id="6.10.340.10">
    <property type="match status" value="1"/>
</dbReference>
<dbReference type="InterPro" id="IPR052016">
    <property type="entry name" value="Bact_Sigma-Reg"/>
</dbReference>
<dbReference type="GO" id="GO:0016791">
    <property type="term" value="F:phosphatase activity"/>
    <property type="evidence" value="ECO:0007669"/>
    <property type="project" value="TreeGrafter"/>
</dbReference>
<dbReference type="PROSITE" id="PS50112">
    <property type="entry name" value="PAS"/>
    <property type="match status" value="2"/>
</dbReference>
<keyword evidence="7" id="KW-0808">Transferase</keyword>
<dbReference type="Pfam" id="PF00672">
    <property type="entry name" value="HAMP"/>
    <property type="match status" value="1"/>
</dbReference>
<dbReference type="InterPro" id="IPR000014">
    <property type="entry name" value="PAS"/>
</dbReference>
<dbReference type="Pfam" id="PF07228">
    <property type="entry name" value="SpoIIE"/>
    <property type="match status" value="1"/>
</dbReference>
<gene>
    <name evidence="7" type="ORF">M23134_00463</name>
</gene>
<dbReference type="EMBL" id="AAWS01000010">
    <property type="protein sequence ID" value="EAY29579.1"/>
    <property type="molecule type" value="Genomic_DNA"/>
</dbReference>
<keyword evidence="3" id="KW-0472">Membrane</keyword>
<dbReference type="GO" id="GO:0007165">
    <property type="term" value="P:signal transduction"/>
    <property type="evidence" value="ECO:0007669"/>
    <property type="project" value="InterPro"/>
</dbReference>
<feature type="domain" description="HAMP" evidence="6">
    <location>
        <begin position="330"/>
        <end position="382"/>
    </location>
</feature>
<dbReference type="GO" id="GO:0016020">
    <property type="term" value="C:membrane"/>
    <property type="evidence" value="ECO:0007669"/>
    <property type="project" value="InterPro"/>
</dbReference>
<dbReference type="GO" id="GO:0004674">
    <property type="term" value="F:protein serine/threonine kinase activity"/>
    <property type="evidence" value="ECO:0007669"/>
    <property type="project" value="UniProtKB-KW"/>
</dbReference>
<dbReference type="InterPro" id="IPR036457">
    <property type="entry name" value="PPM-type-like_dom_sf"/>
</dbReference>
<dbReference type="PROSITE" id="PS50885">
    <property type="entry name" value="HAMP"/>
    <property type="match status" value="1"/>
</dbReference>
<evidence type="ECO:0000313" key="7">
    <source>
        <dbReference type="EMBL" id="EAY29579.1"/>
    </source>
</evidence>
<dbReference type="InterPro" id="IPR029016">
    <property type="entry name" value="GAF-like_dom_sf"/>
</dbReference>
<dbReference type="InterPro" id="IPR003660">
    <property type="entry name" value="HAMP_dom"/>
</dbReference>
<feature type="transmembrane region" description="Helical" evidence="3">
    <location>
        <begin position="310"/>
        <end position="333"/>
    </location>
</feature>
<dbReference type="SUPFAM" id="SSF55785">
    <property type="entry name" value="PYP-like sensor domain (PAS domain)"/>
    <property type="match status" value="2"/>
</dbReference>
<feature type="coiled-coil region" evidence="2">
    <location>
        <begin position="621"/>
        <end position="651"/>
    </location>
</feature>
<dbReference type="CDD" id="cd00130">
    <property type="entry name" value="PAS"/>
    <property type="match status" value="2"/>
</dbReference>
<dbReference type="Pfam" id="PF00989">
    <property type="entry name" value="PAS"/>
    <property type="match status" value="1"/>
</dbReference>
<dbReference type="InterPro" id="IPR000700">
    <property type="entry name" value="PAS-assoc_C"/>
</dbReference>
<dbReference type="Gene3D" id="3.30.450.20">
    <property type="entry name" value="PAS domain"/>
    <property type="match status" value="2"/>
</dbReference>
<dbReference type="SUPFAM" id="SSF55781">
    <property type="entry name" value="GAF domain-like"/>
    <property type="match status" value="1"/>
</dbReference>
<dbReference type="AlphaFoldDB" id="A1ZJ43"/>
<keyword evidence="8" id="KW-1185">Reference proteome</keyword>
<sequence length="1158" mass="130558">MFKKLKIGTKITALVIGVVLASVIVVSIIAYNLSKGSINSRYAEAINVVANLKAQKIETFFDNIKNEIQFGKELQVVQQKILAEANLSQKDSSITTEKKEALNTQLNIIVNNIIGYKDVKNVYLTDNTGSLLYQAEDRGQNIDSILRGFGTDVMRGTSQGGVLFSGVSQKNRTLYALAQVDGADARNANIGKIIYEINLNYIYNLVKDSTGLGSTGETMLVQKDRNYATFLSPSRHKSGLEKIRIGSRTGIPAQRSIRDKNTKKSEVTLDYSGEEVLATWRNIKSIDWGVTVKVDQKEVNEPTDKLFETFLIVGAVITLLSIVIGFAFSRFLIRPLLVLKDTINLLAKGILPDKLRQSTTDEIGEMTVQLNELVGTLKKTADFARQIGEGDYQANFKPVSDKDTLGIALLTMRDSIQQSAHRDDERNWIVTGLAEIGDILGGVSGITELGEQVIAYIAKKISAVQGAFYTVNDEDPEDVFLEMNASYAYNKKKYLNVKFKFAEGLVGQAAIEQATILRTEVPDDYVTITSGLLGDRKPKSILLTPLITDDGNGEKVYGVLEFAGFEKFNQREVNFVKEVSDLIARAVFNIKVRETTERHLKDEMKMRGELLDKTKALQQSAEITEATAEALRKSKAELEIKVDEVQQASNRTRLLLENASEVITIYDEDKTVKYISPSVEKILGYSQNEMIGVKDIKYVHRKGVLAVEQMFEKLIANPYEQETIQFSYATKQLDENGDKIWIWLEATGTNLLSDPAINGIVVNARDITERRRAESEQRMRGQMQALSENSPDLITRINKEGRVFYINPIIETYTGKSKDEYLQKHLSDIDLNEEIISSWRNILDEVRNKNKKINMDVEFPSIMGKRNMLINAIPEYNDQHNIESVLLVSHDITERKIIELDIQNKNKKITESINYAKRIQEAILPDTRYIQQYLEESFIMYRPRDVVSGDFPWFLEKNGDIYLAAVDCTGHGVPGALISLIGYFLLNNIVKEEGGGSPAEILDLLDEGVTRTLKQNESNNSTQDGMDIALCKINKEKNQLEYAGAHRPLYFTSKNELYEIKGNKFPIGGAQYKNRVRFTNTTINYEEGDYFFLFSDGFPDQFGGPKNKKFSPRRIREIIKNNANLGLSQVERVMDDEFDKWKANNKQTDDVLMIGIKF</sequence>